<dbReference type="Gene3D" id="1.20.890.10">
    <property type="entry name" value="cAMP-dependent protein kinase regulatory subunit, dimerization-anchoring domain"/>
    <property type="match status" value="1"/>
</dbReference>
<reference evidence="3" key="1">
    <citation type="submission" date="2019-08" db="EMBL/GenBank/DDBJ databases">
        <title>The improved chromosome-level genome for the pearl oyster Pinctada fucata martensii using PacBio sequencing and Hi-C.</title>
        <authorList>
            <person name="Zheng Z."/>
        </authorList>
    </citation>
    <scope>NUCLEOTIDE SEQUENCE</scope>
    <source>
        <strain evidence="3">ZZ-2019</strain>
        <tissue evidence="3">Adductor muscle</tissue>
    </source>
</reference>
<dbReference type="InterPro" id="IPR039235">
    <property type="entry name" value="TPGS1"/>
</dbReference>
<dbReference type="SUPFAM" id="SSF47391">
    <property type="entry name" value="Dimerization-anchoring domain of cAMP-dependent PK regulatory subunit"/>
    <property type="match status" value="1"/>
</dbReference>
<keyword evidence="4" id="KW-1185">Reference proteome</keyword>
<evidence type="ECO:0000259" key="2">
    <source>
        <dbReference type="Pfam" id="PF24480"/>
    </source>
</evidence>
<comment type="caution">
    <text evidence="3">The sequence shown here is derived from an EMBL/GenBank/DDBJ whole genome shotgun (WGS) entry which is preliminary data.</text>
</comment>
<accession>A0AA89BZC9</accession>
<dbReference type="InterPro" id="IPR057632">
    <property type="entry name" value="TPGS1_C"/>
</dbReference>
<proteinExistence type="predicted"/>
<dbReference type="InterPro" id="IPR047502">
    <property type="entry name" value="DD_TPGS1"/>
</dbReference>
<evidence type="ECO:0000313" key="4">
    <source>
        <dbReference type="Proteomes" id="UP001186944"/>
    </source>
</evidence>
<feature type="compositionally biased region" description="Basic and acidic residues" evidence="1">
    <location>
        <begin position="1"/>
        <end position="19"/>
    </location>
</feature>
<dbReference type="PANTHER" id="PTHR31932">
    <property type="entry name" value="TUBULIN POLYGLUTAMYLASE COMPLEX SUBUNIT 1"/>
    <property type="match status" value="1"/>
</dbReference>
<gene>
    <name evidence="3" type="ORF">FSP39_023912</name>
</gene>
<protein>
    <recommendedName>
        <fullName evidence="2">Tubulin polyglutamylase complex subunit 1-like C-terminal domain-containing protein</fullName>
    </recommendedName>
</protein>
<dbReference type="CDD" id="cd22960">
    <property type="entry name" value="DD_TPGS1"/>
    <property type="match status" value="1"/>
</dbReference>
<organism evidence="3 4">
    <name type="scientific">Pinctada imbricata</name>
    <name type="common">Atlantic pearl-oyster</name>
    <name type="synonym">Pinctada martensii</name>
    <dbReference type="NCBI Taxonomy" id="66713"/>
    <lineage>
        <taxon>Eukaryota</taxon>
        <taxon>Metazoa</taxon>
        <taxon>Spiralia</taxon>
        <taxon>Lophotrochozoa</taxon>
        <taxon>Mollusca</taxon>
        <taxon>Bivalvia</taxon>
        <taxon>Autobranchia</taxon>
        <taxon>Pteriomorphia</taxon>
        <taxon>Pterioida</taxon>
        <taxon>Pterioidea</taxon>
        <taxon>Pteriidae</taxon>
        <taxon>Pinctada</taxon>
    </lineage>
</organism>
<dbReference type="AlphaFoldDB" id="A0AA89BZC9"/>
<sequence length="409" mass="46777">MADKKKPNSADERPQESDRQYLGTDVKVDYSDRKSKMSSIPGRLYLDDIILTYPLKLLHRMSPNFTGKRSNIGNMMRDVLAKVISNRPEDPIAFLADYFDSMEDQSNLVLKARHLIEMTHHSRPVFDSNIRMAYDLLQKQKVGKKLQGLTGAAYNDLIKTLCRDIPQPVTQKLLRKIECLEYESITYDVFRSSVFTCCVLQDYVSLAASLFQALDFQKTGKVDKALCDAVQDQLKVALGGSRLDARRIVEAGYNLGPDGLFYALERAMRRGGHHHGVQTLEQFTSELCDAFLSRVTSTFKRDYEVISTVLVFFEQIRWDEEAYNDNILGSVISDVINKFAESLCNIKTFLSQSNVTISSNMDRWSVMLPKYRVMNRVGRTDRDYVLVKQADALIGRLIFKYTAMKNILF</sequence>
<dbReference type="Proteomes" id="UP001186944">
    <property type="component" value="Unassembled WGS sequence"/>
</dbReference>
<name>A0AA89BZC9_PINIB</name>
<feature type="region of interest" description="Disordered" evidence="1">
    <location>
        <begin position="1"/>
        <end position="24"/>
    </location>
</feature>
<feature type="domain" description="Tubulin polyglutamylase complex subunit 1-like C-terminal" evidence="2">
    <location>
        <begin position="104"/>
        <end position="295"/>
    </location>
</feature>
<dbReference type="Pfam" id="PF24480">
    <property type="entry name" value="TPGS1_C"/>
    <property type="match status" value="1"/>
</dbReference>
<evidence type="ECO:0000256" key="1">
    <source>
        <dbReference type="SAM" id="MobiDB-lite"/>
    </source>
</evidence>
<dbReference type="PANTHER" id="PTHR31932:SF2">
    <property type="entry name" value="TUBULIN POLYGLUTAMYLASE COMPLEX SUBUNIT 1"/>
    <property type="match status" value="1"/>
</dbReference>
<dbReference type="GO" id="GO:0008017">
    <property type="term" value="F:microtubule binding"/>
    <property type="evidence" value="ECO:0007669"/>
    <property type="project" value="TreeGrafter"/>
</dbReference>
<evidence type="ECO:0000313" key="3">
    <source>
        <dbReference type="EMBL" id="KAK3096164.1"/>
    </source>
</evidence>
<dbReference type="EMBL" id="VSWD01000008">
    <property type="protein sequence ID" value="KAK3096164.1"/>
    <property type="molecule type" value="Genomic_DNA"/>
</dbReference>